<organism evidence="7 8">
    <name type="scientific">Sarcophilus harrisii</name>
    <name type="common">Tasmanian devil</name>
    <name type="synonym">Sarcophilus laniarius</name>
    <dbReference type="NCBI Taxonomy" id="9305"/>
    <lineage>
        <taxon>Eukaryota</taxon>
        <taxon>Metazoa</taxon>
        <taxon>Chordata</taxon>
        <taxon>Craniata</taxon>
        <taxon>Vertebrata</taxon>
        <taxon>Euteleostomi</taxon>
        <taxon>Mammalia</taxon>
        <taxon>Metatheria</taxon>
        <taxon>Dasyuromorphia</taxon>
        <taxon>Dasyuridae</taxon>
        <taxon>Sarcophilus</taxon>
    </lineage>
</organism>
<evidence type="ECO:0000256" key="5">
    <source>
        <dbReference type="RuleBase" id="RU361155"/>
    </source>
</evidence>
<dbReference type="FunFam" id="3.40.50.300:FF:000433">
    <property type="entry name" value="Estrogen sulfotransferase"/>
    <property type="match status" value="1"/>
</dbReference>
<dbReference type="PANTHER" id="PTHR11783">
    <property type="entry name" value="SULFOTRANSFERASE SULT"/>
    <property type="match status" value="1"/>
</dbReference>
<dbReference type="Gene3D" id="3.40.50.300">
    <property type="entry name" value="P-loop containing nucleotide triphosphate hydrolases"/>
    <property type="match status" value="1"/>
</dbReference>
<dbReference type="AlphaFoldDB" id="A0A7N4Q1J1"/>
<evidence type="ECO:0000256" key="3">
    <source>
        <dbReference type="ARBA" id="ARBA00022490"/>
    </source>
</evidence>
<name>A0A7N4Q1J1_SARHA</name>
<dbReference type="SUPFAM" id="SSF52540">
    <property type="entry name" value="P-loop containing nucleoside triphosphate hydrolases"/>
    <property type="match status" value="1"/>
</dbReference>
<reference evidence="7" key="3">
    <citation type="submission" date="2025-09" db="UniProtKB">
        <authorList>
            <consortium name="Ensembl"/>
        </authorList>
    </citation>
    <scope>IDENTIFICATION</scope>
</reference>
<dbReference type="Ensembl" id="ENSSHAT00000050910.1">
    <property type="protein sequence ID" value="ENSSHAP00000045459.1"/>
    <property type="gene ID" value="ENSSHAG00000022418.1"/>
</dbReference>
<comment type="similarity">
    <text evidence="2 5">Belongs to the sulfotransferase 1 family.</text>
</comment>
<accession>A0A7N4Q1J1</accession>
<dbReference type="Pfam" id="PF00685">
    <property type="entry name" value="Sulfotransfer_1"/>
    <property type="match status" value="1"/>
</dbReference>
<dbReference type="Proteomes" id="UP000007648">
    <property type="component" value="Unassembled WGS sequence"/>
</dbReference>
<evidence type="ECO:0000259" key="6">
    <source>
        <dbReference type="Pfam" id="PF00685"/>
    </source>
</evidence>
<evidence type="ECO:0000313" key="8">
    <source>
        <dbReference type="Proteomes" id="UP000007648"/>
    </source>
</evidence>
<comment type="subcellular location">
    <subcellularLocation>
        <location evidence="1">Cytoplasm</location>
    </subcellularLocation>
</comment>
<dbReference type="FunCoup" id="A0A7N4Q1J1">
    <property type="interactions" value="139"/>
</dbReference>
<feature type="domain" description="Sulfotransferase" evidence="6">
    <location>
        <begin position="36"/>
        <end position="280"/>
    </location>
</feature>
<evidence type="ECO:0000313" key="7">
    <source>
        <dbReference type="Ensembl" id="ENSSHAP00000045459.1"/>
    </source>
</evidence>
<dbReference type="InterPro" id="IPR000863">
    <property type="entry name" value="Sulfotransferase_dom"/>
</dbReference>
<sequence>MENSNKFLFFKGVPLLSHIHDVEHIQRMQDEFEFQDEDVIVMTYPKSGTHWMIHILSLIYSKGDPTWVKSVPYWERCPWIEIKTNMENVKNKANSHLFTSHLPAHLFPKSYFTSKAKILYVARNPKDILVSALHFRNHFPIFPSYSTFEHFFEDFLQGNVPFGSWFDHIKGWLPMRHSENFLLLTYEELHQNLKVTVEKVCQFLGKELSEEEINSVMENASFQVMKNHILENKELVPAEDMKSLKIVLMRKGICGDWKNHFTVTQMETFNKQYQEKMKGMDQNLFPWDQC</sequence>
<reference evidence="7 8" key="1">
    <citation type="journal article" date="2011" name="Proc. Natl. Acad. Sci. U.S.A.">
        <title>Genetic diversity and population structure of the endangered marsupial Sarcophilus harrisii (Tasmanian devil).</title>
        <authorList>
            <person name="Miller W."/>
            <person name="Hayes V.M."/>
            <person name="Ratan A."/>
            <person name="Petersen D.C."/>
            <person name="Wittekindt N.E."/>
            <person name="Miller J."/>
            <person name="Walenz B."/>
            <person name="Knight J."/>
            <person name="Qi J."/>
            <person name="Zhao F."/>
            <person name="Wang Q."/>
            <person name="Bedoya-Reina O.C."/>
            <person name="Katiyar N."/>
            <person name="Tomsho L.P."/>
            <person name="Kasson L.M."/>
            <person name="Hardie R.A."/>
            <person name="Woodbridge P."/>
            <person name="Tindall E.A."/>
            <person name="Bertelsen M.F."/>
            <person name="Dixon D."/>
            <person name="Pyecroft S."/>
            <person name="Helgen K.M."/>
            <person name="Lesk A.M."/>
            <person name="Pringle T.H."/>
            <person name="Patterson N."/>
            <person name="Zhang Y."/>
            <person name="Kreiss A."/>
            <person name="Woods G.M."/>
            <person name="Jones M.E."/>
            <person name="Schuster S.C."/>
        </authorList>
    </citation>
    <scope>NUCLEOTIDE SEQUENCE [LARGE SCALE GENOMIC DNA]</scope>
</reference>
<dbReference type="GeneTree" id="ENSGT00940000154432"/>
<proteinExistence type="inferred from homology"/>
<reference evidence="7" key="2">
    <citation type="submission" date="2025-08" db="UniProtKB">
        <authorList>
            <consortium name="Ensembl"/>
        </authorList>
    </citation>
    <scope>IDENTIFICATION</scope>
</reference>
<dbReference type="GO" id="GO:0005737">
    <property type="term" value="C:cytoplasm"/>
    <property type="evidence" value="ECO:0007669"/>
    <property type="project" value="UniProtKB-SubCell"/>
</dbReference>
<evidence type="ECO:0000256" key="1">
    <source>
        <dbReference type="ARBA" id="ARBA00004496"/>
    </source>
</evidence>
<evidence type="ECO:0000256" key="2">
    <source>
        <dbReference type="ARBA" id="ARBA00005771"/>
    </source>
</evidence>
<keyword evidence="4 5" id="KW-0808">Transferase</keyword>
<dbReference type="EC" id="2.8.2.-" evidence="5"/>
<dbReference type="GO" id="GO:0008146">
    <property type="term" value="F:sulfotransferase activity"/>
    <property type="evidence" value="ECO:0007669"/>
    <property type="project" value="InterPro"/>
</dbReference>
<protein>
    <recommendedName>
        <fullName evidence="5">Sulfotransferase</fullName>
        <ecNumber evidence="5">2.8.2.-</ecNumber>
    </recommendedName>
</protein>
<evidence type="ECO:0000256" key="4">
    <source>
        <dbReference type="ARBA" id="ARBA00022679"/>
    </source>
</evidence>
<dbReference type="InParanoid" id="A0A7N4Q1J1"/>
<keyword evidence="8" id="KW-1185">Reference proteome</keyword>
<keyword evidence="3" id="KW-0963">Cytoplasm</keyword>
<dbReference type="InterPro" id="IPR027417">
    <property type="entry name" value="P-loop_NTPase"/>
</dbReference>